<proteinExistence type="predicted"/>
<keyword evidence="1" id="KW-1133">Transmembrane helix</keyword>
<feature type="domain" description="SHOCT" evidence="2">
    <location>
        <begin position="75"/>
        <end position="95"/>
    </location>
</feature>
<evidence type="ECO:0000259" key="2">
    <source>
        <dbReference type="Pfam" id="PF09851"/>
    </source>
</evidence>
<accession>A0A2T4U6N8</accession>
<feature type="transmembrane region" description="Helical" evidence="1">
    <location>
        <begin position="29"/>
        <end position="51"/>
    </location>
</feature>
<dbReference type="InterPro" id="IPR018649">
    <property type="entry name" value="SHOCT"/>
</dbReference>
<evidence type="ECO:0000313" key="4">
    <source>
        <dbReference type="Proteomes" id="UP000240509"/>
    </source>
</evidence>
<keyword evidence="1" id="KW-0472">Membrane</keyword>
<protein>
    <recommendedName>
        <fullName evidence="2">SHOCT domain-containing protein</fullName>
    </recommendedName>
</protein>
<reference evidence="3 4" key="1">
    <citation type="submission" date="2018-03" db="EMBL/GenBank/DDBJ databases">
        <title>Alkalicoccus saliphilus sp. nov., isolated from a mineral pool.</title>
        <authorList>
            <person name="Zhao B."/>
        </authorList>
    </citation>
    <scope>NUCLEOTIDE SEQUENCE [LARGE SCALE GENOMIC DNA]</scope>
    <source>
        <strain evidence="3 4">6AG</strain>
    </source>
</reference>
<sequence>MYAVRRSIIKSLMGERRMHAMSGMMNGSMMLGMILWIVFVVGVIILTIYVVTKVGKKTQRSNKQDTTNITGSGKQILDERYANGEITEREYRRKKMMIEEMDSK</sequence>
<keyword evidence="1" id="KW-0812">Transmembrane</keyword>
<name>A0A2T4U6N8_9BACI</name>
<evidence type="ECO:0000313" key="3">
    <source>
        <dbReference type="EMBL" id="PTL39064.1"/>
    </source>
</evidence>
<dbReference type="AlphaFoldDB" id="A0A2T4U6N8"/>
<organism evidence="3 4">
    <name type="scientific">Alkalicoccus saliphilus</name>
    <dbReference type="NCBI Taxonomy" id="200989"/>
    <lineage>
        <taxon>Bacteria</taxon>
        <taxon>Bacillati</taxon>
        <taxon>Bacillota</taxon>
        <taxon>Bacilli</taxon>
        <taxon>Bacillales</taxon>
        <taxon>Bacillaceae</taxon>
        <taxon>Alkalicoccus</taxon>
    </lineage>
</organism>
<evidence type="ECO:0000256" key="1">
    <source>
        <dbReference type="SAM" id="Phobius"/>
    </source>
</evidence>
<gene>
    <name evidence="3" type="ORF">C6Y45_07735</name>
</gene>
<dbReference type="Pfam" id="PF09851">
    <property type="entry name" value="SHOCT"/>
    <property type="match status" value="1"/>
</dbReference>
<keyword evidence="4" id="KW-1185">Reference proteome</keyword>
<dbReference type="EMBL" id="PZJJ01000010">
    <property type="protein sequence ID" value="PTL39064.1"/>
    <property type="molecule type" value="Genomic_DNA"/>
</dbReference>
<comment type="caution">
    <text evidence="3">The sequence shown here is derived from an EMBL/GenBank/DDBJ whole genome shotgun (WGS) entry which is preliminary data.</text>
</comment>
<dbReference type="Proteomes" id="UP000240509">
    <property type="component" value="Unassembled WGS sequence"/>
</dbReference>